<dbReference type="AlphaFoldDB" id="A0A432ZZ05"/>
<dbReference type="GO" id="GO:0016592">
    <property type="term" value="C:mediator complex"/>
    <property type="evidence" value="ECO:0007669"/>
    <property type="project" value="InterPro"/>
</dbReference>
<dbReference type="InterPro" id="IPR014801">
    <property type="entry name" value="Mediator_Med5_fun"/>
</dbReference>
<organism evidence="9 10">
    <name type="scientific">Jimgerdemannia flammicorona</name>
    <dbReference type="NCBI Taxonomy" id="994334"/>
    <lineage>
        <taxon>Eukaryota</taxon>
        <taxon>Fungi</taxon>
        <taxon>Fungi incertae sedis</taxon>
        <taxon>Mucoromycota</taxon>
        <taxon>Mucoromycotina</taxon>
        <taxon>Endogonomycetes</taxon>
        <taxon>Endogonales</taxon>
        <taxon>Endogonaceae</taxon>
        <taxon>Jimgerdemannia</taxon>
    </lineage>
</organism>
<dbReference type="PANTHER" id="PTHR35784:SF1">
    <property type="entry name" value="MEDIATOR OF RNA POLYMERASE II TRANSCRIPTION SUBUNIT 5"/>
    <property type="match status" value="1"/>
</dbReference>
<comment type="subcellular location">
    <subcellularLocation>
        <location evidence="1">Nucleus</location>
    </subcellularLocation>
</comment>
<evidence type="ECO:0000313" key="9">
    <source>
        <dbReference type="EMBL" id="RUO95698.1"/>
    </source>
</evidence>
<evidence type="ECO:0000256" key="2">
    <source>
        <dbReference type="ARBA" id="ARBA00008782"/>
    </source>
</evidence>
<dbReference type="Proteomes" id="UP000268093">
    <property type="component" value="Unassembled WGS sequence"/>
</dbReference>
<comment type="caution">
    <text evidence="9">The sequence shown here is derived from an EMBL/GenBank/DDBJ whole genome shotgun (WGS) entry which is preliminary data.</text>
</comment>
<sequence>LYRNLPSLFRNHSGFCYRFFAQTLGDQGTTPEEERFMSRWLSALFGNDGISDDLIRSVHTIELLSNAQFHVTSPKHSPPKIIRPSDPHYLGPDPVREAGQIEYETLQGGLDYFQEPFLSYVLVPGVVGWLSEEIVFSGYVAIFIVRGFRLVRYYVASLSLWPKVEHSNISQMILRSIVLSDRFPDHMARIVGRQILNALDAVDQLRHQEHIARRRSSSIMVDNDGTGSKPPYSDDLTEARDRIMRCMASTSTVVGGGALASHHGERTTTSGHAIHGAATLFYRTQAMFHNIAKSGRSKFMRDYMWDEEAEGDWPTMQHFLDVDMCKMALEFGGARWFVSMIVEEVLEAGKSGGAIRASILANSFTHPAAELGASLLTTPLIFSPCLHNLPANLLRTLLVDAIPLALNSTPPRVVSYFQGQILGVFVGHCLVFGNTEVAMVAESKTSDDEYGIKDTEDEEQQTLGGWFLENVDKAEIMTKSSVFSIWNDGNPERAVGWKGFVKGLKSHELLREQWVNVSGF</sequence>
<reference evidence="9 10" key="1">
    <citation type="journal article" date="2018" name="New Phytol.">
        <title>Phylogenomics of Endogonaceae and evolution of mycorrhizas within Mucoromycota.</title>
        <authorList>
            <person name="Chang Y."/>
            <person name="Desiro A."/>
            <person name="Na H."/>
            <person name="Sandor L."/>
            <person name="Lipzen A."/>
            <person name="Clum A."/>
            <person name="Barry K."/>
            <person name="Grigoriev I.V."/>
            <person name="Martin F.M."/>
            <person name="Stajich J.E."/>
            <person name="Smith M.E."/>
            <person name="Bonito G."/>
            <person name="Spatafora J.W."/>
        </authorList>
    </citation>
    <scope>NUCLEOTIDE SEQUENCE [LARGE SCALE GENOMIC DNA]</scope>
    <source>
        <strain evidence="9 10">GMNB39</strain>
    </source>
</reference>
<dbReference type="GO" id="GO:0003712">
    <property type="term" value="F:transcription coregulator activity"/>
    <property type="evidence" value="ECO:0007669"/>
    <property type="project" value="InterPro"/>
</dbReference>
<accession>A0A432ZZ05</accession>
<evidence type="ECO:0000256" key="4">
    <source>
        <dbReference type="ARBA" id="ARBA00023015"/>
    </source>
</evidence>
<evidence type="ECO:0000256" key="8">
    <source>
        <dbReference type="ARBA" id="ARBA00031256"/>
    </source>
</evidence>
<name>A0A432ZZ05_9FUNG</name>
<evidence type="ECO:0000256" key="1">
    <source>
        <dbReference type="ARBA" id="ARBA00004123"/>
    </source>
</evidence>
<feature type="non-terminal residue" evidence="9">
    <location>
        <position position="1"/>
    </location>
</feature>
<proteinExistence type="inferred from homology"/>
<keyword evidence="6" id="KW-0804">Transcription</keyword>
<dbReference type="GO" id="GO:0006357">
    <property type="term" value="P:regulation of transcription by RNA polymerase II"/>
    <property type="evidence" value="ECO:0007669"/>
    <property type="project" value="InterPro"/>
</dbReference>
<comment type="similarity">
    <text evidence="2">Belongs to the Mediator complex subunit 5 family.</text>
</comment>
<gene>
    <name evidence="9" type="ORF">BC936DRAFT_143419</name>
</gene>
<keyword evidence="7" id="KW-0539">Nucleus</keyword>
<keyword evidence="10" id="KW-1185">Reference proteome</keyword>
<dbReference type="PANTHER" id="PTHR35784">
    <property type="entry name" value="MEDIATOR OF RNA POLYMERASE II TRANSCRIPTION SUBUNIT 5"/>
    <property type="match status" value="1"/>
</dbReference>
<evidence type="ECO:0000256" key="3">
    <source>
        <dbReference type="ARBA" id="ARBA00020628"/>
    </source>
</evidence>
<dbReference type="OrthoDB" id="5549158at2759"/>
<evidence type="ECO:0000313" key="10">
    <source>
        <dbReference type="Proteomes" id="UP000268093"/>
    </source>
</evidence>
<protein>
    <recommendedName>
        <fullName evidence="3">Mediator of RNA polymerase II transcription subunit 5</fullName>
    </recommendedName>
    <alternativeName>
        <fullName evidence="8">Mediator complex subunit 5</fullName>
    </alternativeName>
</protein>
<evidence type="ECO:0000256" key="6">
    <source>
        <dbReference type="ARBA" id="ARBA00023163"/>
    </source>
</evidence>
<evidence type="ECO:0000256" key="7">
    <source>
        <dbReference type="ARBA" id="ARBA00023242"/>
    </source>
</evidence>
<keyword evidence="4" id="KW-0805">Transcription regulation</keyword>
<dbReference type="EMBL" id="RBNI01026788">
    <property type="protein sequence ID" value="RUO95698.1"/>
    <property type="molecule type" value="Genomic_DNA"/>
</dbReference>
<keyword evidence="5" id="KW-0010">Activator</keyword>
<evidence type="ECO:0000256" key="5">
    <source>
        <dbReference type="ARBA" id="ARBA00023159"/>
    </source>
</evidence>